<feature type="compositionally biased region" description="Basic and acidic residues" evidence="1">
    <location>
        <begin position="53"/>
        <end position="64"/>
    </location>
</feature>
<keyword evidence="3" id="KW-1185">Reference proteome</keyword>
<evidence type="ECO:0000313" key="2">
    <source>
        <dbReference type="EMBL" id="KAK3867838.1"/>
    </source>
</evidence>
<dbReference type="AlphaFoldDB" id="A0AAE1F5Z0"/>
<evidence type="ECO:0000313" key="3">
    <source>
        <dbReference type="Proteomes" id="UP001286313"/>
    </source>
</evidence>
<sequence>MRTHSHIRTYKCDLCGHLLKTLDTYRNTKHYTLTRDDTDVRFAARPSTTSRGGEGEGVRAKKSEVERVETEGVVEGEWKQKEWWNRVDTEGVELIGVEAEGVVEGVEWKQREWWKGVDTEGVETEGVVEGEGVETGVVMEGVDTEGLVEGVETAVETEGVELIGVETEGVVEGVEL</sequence>
<evidence type="ECO:0008006" key="4">
    <source>
        <dbReference type="Google" id="ProtNLM"/>
    </source>
</evidence>
<protein>
    <recommendedName>
        <fullName evidence="4">C2H2-type domain-containing protein</fullName>
    </recommendedName>
</protein>
<dbReference type="Proteomes" id="UP001286313">
    <property type="component" value="Unassembled WGS sequence"/>
</dbReference>
<gene>
    <name evidence="2" type="ORF">Pcinc_026726</name>
</gene>
<evidence type="ECO:0000256" key="1">
    <source>
        <dbReference type="SAM" id="MobiDB-lite"/>
    </source>
</evidence>
<organism evidence="2 3">
    <name type="scientific">Petrolisthes cinctipes</name>
    <name type="common">Flat porcelain crab</name>
    <dbReference type="NCBI Taxonomy" id="88211"/>
    <lineage>
        <taxon>Eukaryota</taxon>
        <taxon>Metazoa</taxon>
        <taxon>Ecdysozoa</taxon>
        <taxon>Arthropoda</taxon>
        <taxon>Crustacea</taxon>
        <taxon>Multicrustacea</taxon>
        <taxon>Malacostraca</taxon>
        <taxon>Eumalacostraca</taxon>
        <taxon>Eucarida</taxon>
        <taxon>Decapoda</taxon>
        <taxon>Pleocyemata</taxon>
        <taxon>Anomura</taxon>
        <taxon>Galatheoidea</taxon>
        <taxon>Porcellanidae</taxon>
        <taxon>Petrolisthes</taxon>
    </lineage>
</organism>
<name>A0AAE1F5Z0_PETCI</name>
<dbReference type="EMBL" id="JAWQEG010003118">
    <property type="protein sequence ID" value="KAK3867838.1"/>
    <property type="molecule type" value="Genomic_DNA"/>
</dbReference>
<accession>A0AAE1F5Z0</accession>
<proteinExistence type="predicted"/>
<comment type="caution">
    <text evidence="2">The sequence shown here is derived from an EMBL/GenBank/DDBJ whole genome shotgun (WGS) entry which is preliminary data.</text>
</comment>
<reference evidence="2" key="1">
    <citation type="submission" date="2023-10" db="EMBL/GenBank/DDBJ databases">
        <title>Genome assemblies of two species of porcelain crab, Petrolisthes cinctipes and Petrolisthes manimaculis (Anomura: Porcellanidae).</title>
        <authorList>
            <person name="Angst P."/>
        </authorList>
    </citation>
    <scope>NUCLEOTIDE SEQUENCE</scope>
    <source>
        <strain evidence="2">PB745_01</strain>
        <tissue evidence="2">Gill</tissue>
    </source>
</reference>
<feature type="region of interest" description="Disordered" evidence="1">
    <location>
        <begin position="44"/>
        <end position="64"/>
    </location>
</feature>